<organism evidence="1">
    <name type="scientific">Arundo donax</name>
    <name type="common">Giant reed</name>
    <name type="synonym">Donax arundinaceus</name>
    <dbReference type="NCBI Taxonomy" id="35708"/>
    <lineage>
        <taxon>Eukaryota</taxon>
        <taxon>Viridiplantae</taxon>
        <taxon>Streptophyta</taxon>
        <taxon>Embryophyta</taxon>
        <taxon>Tracheophyta</taxon>
        <taxon>Spermatophyta</taxon>
        <taxon>Magnoliopsida</taxon>
        <taxon>Liliopsida</taxon>
        <taxon>Poales</taxon>
        <taxon>Poaceae</taxon>
        <taxon>PACMAD clade</taxon>
        <taxon>Arundinoideae</taxon>
        <taxon>Arundineae</taxon>
        <taxon>Arundo</taxon>
    </lineage>
</organism>
<proteinExistence type="predicted"/>
<reference evidence="1" key="2">
    <citation type="journal article" date="2015" name="Data Brief">
        <title>Shoot transcriptome of the giant reed, Arundo donax.</title>
        <authorList>
            <person name="Barrero R.A."/>
            <person name="Guerrero F.D."/>
            <person name="Moolhuijzen P."/>
            <person name="Goolsby J.A."/>
            <person name="Tidwell J."/>
            <person name="Bellgard S.E."/>
            <person name="Bellgard M.I."/>
        </authorList>
    </citation>
    <scope>NUCLEOTIDE SEQUENCE</scope>
    <source>
        <tissue evidence="1">Shoot tissue taken approximately 20 cm above the soil surface</tissue>
    </source>
</reference>
<evidence type="ECO:0000313" key="1">
    <source>
        <dbReference type="EMBL" id="JAD38374.1"/>
    </source>
</evidence>
<reference evidence="1" key="1">
    <citation type="submission" date="2014-09" db="EMBL/GenBank/DDBJ databases">
        <authorList>
            <person name="Magalhaes I.L.F."/>
            <person name="Oliveira U."/>
            <person name="Santos F.R."/>
            <person name="Vidigal T.H.D.A."/>
            <person name="Brescovit A.D."/>
            <person name="Santos A.J."/>
        </authorList>
    </citation>
    <scope>NUCLEOTIDE SEQUENCE</scope>
    <source>
        <tissue evidence="1">Shoot tissue taken approximately 20 cm above the soil surface</tissue>
    </source>
</reference>
<sequence>MYFTSYYCCCSEFTYVACLICLVA</sequence>
<name>A0A0A8ZG34_ARUDO</name>
<protein>
    <submittedName>
        <fullName evidence="1">Uncharacterized protein</fullName>
    </submittedName>
</protein>
<accession>A0A0A8ZG34</accession>
<dbReference type="EMBL" id="GBRH01259521">
    <property type="protein sequence ID" value="JAD38374.1"/>
    <property type="molecule type" value="Transcribed_RNA"/>
</dbReference>
<dbReference type="AlphaFoldDB" id="A0A0A8ZG34"/>